<protein>
    <submittedName>
        <fullName evidence="2">Uncharacterized protein</fullName>
    </submittedName>
</protein>
<dbReference type="AlphaFoldDB" id="E6PTV4"/>
<name>E6PTV4_9ZZZZ</name>
<accession>E6PTV4</accession>
<feature type="region of interest" description="Disordered" evidence="1">
    <location>
        <begin position="1"/>
        <end position="21"/>
    </location>
</feature>
<evidence type="ECO:0000313" key="2">
    <source>
        <dbReference type="EMBL" id="CBH98361.1"/>
    </source>
</evidence>
<organism evidence="2">
    <name type="scientific">mine drainage metagenome</name>
    <dbReference type="NCBI Taxonomy" id="410659"/>
    <lineage>
        <taxon>unclassified sequences</taxon>
        <taxon>metagenomes</taxon>
        <taxon>ecological metagenomes</taxon>
    </lineage>
</organism>
<dbReference type="EMBL" id="CABM01000051">
    <property type="protein sequence ID" value="CBH98361.1"/>
    <property type="molecule type" value="Genomic_DNA"/>
</dbReference>
<sequence>MATPTSLDRGHEVDLAGSGLY</sequence>
<comment type="caution">
    <text evidence="2">The sequence shown here is derived from an EMBL/GenBank/DDBJ whole genome shotgun (WGS) entry which is preliminary data.</text>
</comment>
<evidence type="ECO:0000256" key="1">
    <source>
        <dbReference type="SAM" id="MobiDB-lite"/>
    </source>
</evidence>
<gene>
    <name evidence="2" type="ORF">CARN2_3838</name>
</gene>
<proteinExistence type="predicted"/>
<reference evidence="2" key="1">
    <citation type="submission" date="2009-10" db="EMBL/GenBank/DDBJ databases">
        <title>Diversity of trophic interactions inside an arsenic-rich microbial ecosystem.</title>
        <authorList>
            <person name="Bertin P.N."/>
            <person name="Heinrich-Salmeron A."/>
            <person name="Pelletier E."/>
            <person name="Goulhen-Chollet F."/>
            <person name="Arsene-Ploetze F."/>
            <person name="Gallien S."/>
            <person name="Calteau A."/>
            <person name="Vallenet D."/>
            <person name="Casiot C."/>
            <person name="Chane-Woon-Ming B."/>
            <person name="Giloteaux L."/>
            <person name="Barakat M."/>
            <person name="Bonnefoy V."/>
            <person name="Bruneel O."/>
            <person name="Chandler M."/>
            <person name="Cleiss J."/>
            <person name="Duran R."/>
            <person name="Elbaz-Poulichet F."/>
            <person name="Fonknechten N."/>
            <person name="Lauga B."/>
            <person name="Mornico D."/>
            <person name="Ortet P."/>
            <person name="Schaeffer C."/>
            <person name="Siguier P."/>
            <person name="Alexander Thil Smith A."/>
            <person name="Van Dorsselaer A."/>
            <person name="Weissenbach J."/>
            <person name="Medigue C."/>
            <person name="Le Paslier D."/>
        </authorList>
    </citation>
    <scope>NUCLEOTIDE SEQUENCE</scope>
</reference>